<keyword evidence="1" id="KW-1133">Transmembrane helix</keyword>
<dbReference type="PANTHER" id="PTHR42903:SF1">
    <property type="entry name" value="INNER MEMBRANE PROTEIN YCCF"/>
    <property type="match status" value="1"/>
</dbReference>
<dbReference type="Proteomes" id="UP001448858">
    <property type="component" value="Chromosome"/>
</dbReference>
<evidence type="ECO:0000259" key="2">
    <source>
        <dbReference type="Pfam" id="PF03733"/>
    </source>
</evidence>
<feature type="transmembrane region" description="Helical" evidence="1">
    <location>
        <begin position="6"/>
        <end position="24"/>
    </location>
</feature>
<dbReference type="InterPro" id="IPR052937">
    <property type="entry name" value="Inner_membrane_protein"/>
</dbReference>
<reference evidence="3 4" key="1">
    <citation type="submission" date="2024-04" db="EMBL/GenBank/DDBJ databases">
        <title>Arthrobacter sp. from Plains bison fecal sample.</title>
        <authorList>
            <person name="Ruzzini A."/>
        </authorList>
    </citation>
    <scope>NUCLEOTIDE SEQUENCE [LARGE SCALE GENOMIC DNA]</scope>
    <source>
        <strain evidence="3 4">EINP1</strain>
    </source>
</reference>
<keyword evidence="4" id="KW-1185">Reference proteome</keyword>
<feature type="transmembrane region" description="Helical" evidence="1">
    <location>
        <begin position="72"/>
        <end position="105"/>
    </location>
</feature>
<evidence type="ECO:0000313" key="3">
    <source>
        <dbReference type="EMBL" id="WZP15996.1"/>
    </source>
</evidence>
<feature type="transmembrane region" description="Helical" evidence="1">
    <location>
        <begin position="31"/>
        <end position="52"/>
    </location>
</feature>
<protein>
    <submittedName>
        <fullName evidence="3">YccF domain-containing protein</fullName>
    </submittedName>
</protein>
<evidence type="ECO:0000313" key="4">
    <source>
        <dbReference type="Proteomes" id="UP001448858"/>
    </source>
</evidence>
<keyword evidence="1" id="KW-0472">Membrane</keyword>
<accession>A0ABZ2ZWF6</accession>
<evidence type="ECO:0000256" key="1">
    <source>
        <dbReference type="SAM" id="Phobius"/>
    </source>
</evidence>
<dbReference type="PANTHER" id="PTHR42903">
    <property type="entry name" value="INNER MEMBRANE PROTEIN YCCF"/>
    <property type="match status" value="1"/>
</dbReference>
<sequence length="152" mass="15891">MNLILNLIWLLFGGIWLALGYVLAGIVCCVLIVTIPFGIASFRIAAYAFWPFGRTVVDRGGSPGLLSTVGNVIWLVVAGVWIAVGHILTAIPMFISIIGIPLGIANLKMVPISLMPLGKVIVPTGRPGLTPYGTAAPYGAADPYGSAGPYGR</sequence>
<keyword evidence="1" id="KW-0812">Transmembrane</keyword>
<dbReference type="InterPro" id="IPR031308">
    <property type="entry name" value="UCP028777"/>
</dbReference>
<gene>
    <name evidence="3" type="ORF">AAE021_17950</name>
</gene>
<dbReference type="Pfam" id="PF03733">
    <property type="entry name" value="YccF"/>
    <property type="match status" value="2"/>
</dbReference>
<proteinExistence type="predicted"/>
<dbReference type="NCBIfam" id="NF008740">
    <property type="entry name" value="PRK11770.1-2"/>
    <property type="match status" value="1"/>
</dbReference>
<dbReference type="PIRSF" id="PIRSF028777">
    <property type="entry name" value="UCP028777"/>
    <property type="match status" value="1"/>
</dbReference>
<dbReference type="EMBL" id="CP151657">
    <property type="protein sequence ID" value="WZP15996.1"/>
    <property type="molecule type" value="Genomic_DNA"/>
</dbReference>
<feature type="domain" description="Inner membrane component" evidence="2">
    <location>
        <begin position="69"/>
        <end position="119"/>
    </location>
</feature>
<dbReference type="InterPro" id="IPR005185">
    <property type="entry name" value="YccF"/>
</dbReference>
<name>A0ABZ2ZWF6_9MICC</name>
<organism evidence="3 4">
    <name type="scientific">Arthrobacter citreus</name>
    <dbReference type="NCBI Taxonomy" id="1670"/>
    <lineage>
        <taxon>Bacteria</taxon>
        <taxon>Bacillati</taxon>
        <taxon>Actinomycetota</taxon>
        <taxon>Actinomycetes</taxon>
        <taxon>Micrococcales</taxon>
        <taxon>Micrococcaceae</taxon>
        <taxon>Arthrobacter</taxon>
    </lineage>
</organism>
<dbReference type="RefSeq" id="WP_342023643.1">
    <property type="nucleotide sequence ID" value="NZ_CP151657.1"/>
</dbReference>
<feature type="domain" description="Inner membrane component" evidence="2">
    <location>
        <begin position="4"/>
        <end position="54"/>
    </location>
</feature>